<proteinExistence type="predicted"/>
<keyword evidence="2" id="KW-1185">Reference proteome</keyword>
<organism evidence="1 2">
    <name type="scientific">Cordyceps javanica</name>
    <dbReference type="NCBI Taxonomy" id="43265"/>
    <lineage>
        <taxon>Eukaryota</taxon>
        <taxon>Fungi</taxon>
        <taxon>Dikarya</taxon>
        <taxon>Ascomycota</taxon>
        <taxon>Pezizomycotina</taxon>
        <taxon>Sordariomycetes</taxon>
        <taxon>Hypocreomycetidae</taxon>
        <taxon>Hypocreales</taxon>
        <taxon>Cordycipitaceae</taxon>
        <taxon>Cordyceps</taxon>
    </lineage>
</organism>
<reference evidence="1 2" key="1">
    <citation type="journal article" date="2019" name="Appl. Microbiol. Biotechnol.">
        <title>Genome sequence of Isaria javanica and comparative genome analysis insights into family S53 peptidase evolution in fungal entomopathogens.</title>
        <authorList>
            <person name="Lin R."/>
            <person name="Zhang X."/>
            <person name="Xin B."/>
            <person name="Zou M."/>
            <person name="Gao Y."/>
            <person name="Qin F."/>
            <person name="Hu Q."/>
            <person name="Xie B."/>
            <person name="Cheng X."/>
        </authorList>
    </citation>
    <scope>NUCLEOTIDE SEQUENCE [LARGE SCALE GENOMIC DNA]</scope>
    <source>
        <strain evidence="1 2">IJ1G</strain>
    </source>
</reference>
<dbReference type="EMBL" id="SPUK01000020">
    <property type="protein sequence ID" value="TQV91247.1"/>
    <property type="molecule type" value="Genomic_DNA"/>
</dbReference>
<accession>A0A545UP52</accession>
<name>A0A545UP52_9HYPO</name>
<evidence type="ECO:0000313" key="2">
    <source>
        <dbReference type="Proteomes" id="UP000315783"/>
    </source>
</evidence>
<comment type="caution">
    <text evidence="1">The sequence shown here is derived from an EMBL/GenBank/DDBJ whole genome shotgun (WGS) entry which is preliminary data.</text>
</comment>
<protein>
    <submittedName>
        <fullName evidence="1">Uncharacterized protein</fullName>
    </submittedName>
</protein>
<dbReference type="AlphaFoldDB" id="A0A545UP52"/>
<gene>
    <name evidence="1" type="ORF">IF1G_10128</name>
</gene>
<dbReference type="Proteomes" id="UP000315783">
    <property type="component" value="Unassembled WGS sequence"/>
</dbReference>
<sequence>MREQTEGGRPRDRTLLYKNVEAVRAAAVDGDGGGGGCQVRWVCLKWYLEKVAGLSVAQRYLVRHCHTVSVCPGVRSLTKNATPNPRPGTTWACISELLVSF</sequence>
<evidence type="ECO:0000313" key="1">
    <source>
        <dbReference type="EMBL" id="TQV91247.1"/>
    </source>
</evidence>